<dbReference type="Pfam" id="PF07238">
    <property type="entry name" value="PilZ"/>
    <property type="match status" value="1"/>
</dbReference>
<protein>
    <recommendedName>
        <fullName evidence="1">PilZ domain-containing protein</fullName>
    </recommendedName>
</protein>
<reference evidence="2" key="1">
    <citation type="submission" date="2018-06" db="EMBL/GenBank/DDBJ databases">
        <authorList>
            <person name="Zhirakovskaya E."/>
        </authorList>
    </citation>
    <scope>NUCLEOTIDE SEQUENCE</scope>
</reference>
<name>A0A3B1AXU4_9ZZZZ</name>
<dbReference type="InterPro" id="IPR009875">
    <property type="entry name" value="PilZ_domain"/>
</dbReference>
<feature type="domain" description="PilZ" evidence="1">
    <location>
        <begin position="20"/>
        <end position="100"/>
    </location>
</feature>
<evidence type="ECO:0000259" key="1">
    <source>
        <dbReference type="Pfam" id="PF07238"/>
    </source>
</evidence>
<dbReference type="Gene3D" id="2.40.10.220">
    <property type="entry name" value="predicted glycosyltransferase like domains"/>
    <property type="match status" value="1"/>
</dbReference>
<dbReference type="EMBL" id="UOFX01000078">
    <property type="protein sequence ID" value="VAX10866.1"/>
    <property type="molecule type" value="Genomic_DNA"/>
</dbReference>
<proteinExistence type="predicted"/>
<dbReference type="GO" id="GO:0035438">
    <property type="term" value="F:cyclic-di-GMP binding"/>
    <property type="evidence" value="ECO:0007669"/>
    <property type="project" value="InterPro"/>
</dbReference>
<dbReference type="AlphaFoldDB" id="A0A3B1AXU4"/>
<accession>A0A3B1AXU4</accession>
<sequence>MEHRCVVRKPIALDVVINYRALGLVQGRTSNLGIGGMFVDTGCIELPVNALVETVFLLDDNGRQIPCKTEAMVMHSDSGGAGLMFNDLDHALHASLHRVLMDHKELL</sequence>
<gene>
    <name evidence="2" type="ORF">MNBD_GAMMA26-785</name>
</gene>
<dbReference type="SUPFAM" id="SSF141371">
    <property type="entry name" value="PilZ domain-like"/>
    <property type="match status" value="1"/>
</dbReference>
<organism evidence="2">
    <name type="scientific">hydrothermal vent metagenome</name>
    <dbReference type="NCBI Taxonomy" id="652676"/>
    <lineage>
        <taxon>unclassified sequences</taxon>
        <taxon>metagenomes</taxon>
        <taxon>ecological metagenomes</taxon>
    </lineage>
</organism>
<evidence type="ECO:0000313" key="2">
    <source>
        <dbReference type="EMBL" id="VAX10866.1"/>
    </source>
</evidence>